<sequence>MLEVLKIAFKISTIMRRNKITWSILRACMLCQNNITTLGVGTSDSHWFRAVNIHMIPK</sequence>
<keyword evidence="2" id="KW-1185">Reference proteome</keyword>
<dbReference type="InParanoid" id="K3YXK6"/>
<accession>K3YXK6</accession>
<evidence type="ECO:0000313" key="2">
    <source>
        <dbReference type="Proteomes" id="UP000004995"/>
    </source>
</evidence>
<organism evidence="1 2">
    <name type="scientific">Setaria italica</name>
    <name type="common">Foxtail millet</name>
    <name type="synonym">Panicum italicum</name>
    <dbReference type="NCBI Taxonomy" id="4555"/>
    <lineage>
        <taxon>Eukaryota</taxon>
        <taxon>Viridiplantae</taxon>
        <taxon>Streptophyta</taxon>
        <taxon>Embryophyta</taxon>
        <taxon>Tracheophyta</taxon>
        <taxon>Spermatophyta</taxon>
        <taxon>Magnoliopsida</taxon>
        <taxon>Liliopsida</taxon>
        <taxon>Poales</taxon>
        <taxon>Poaceae</taxon>
        <taxon>PACMAD clade</taxon>
        <taxon>Panicoideae</taxon>
        <taxon>Panicodae</taxon>
        <taxon>Paniceae</taxon>
        <taxon>Cenchrinae</taxon>
        <taxon>Setaria</taxon>
    </lineage>
</organism>
<protein>
    <submittedName>
        <fullName evidence="1">Uncharacterized protein</fullName>
    </submittedName>
</protein>
<reference evidence="1" key="2">
    <citation type="submission" date="2018-08" db="UniProtKB">
        <authorList>
            <consortium name="EnsemblPlants"/>
        </authorList>
    </citation>
    <scope>IDENTIFICATION</scope>
    <source>
        <strain evidence="1">Yugu1</strain>
    </source>
</reference>
<dbReference type="AlphaFoldDB" id="K3YXK6"/>
<name>K3YXK6_SETIT</name>
<reference evidence="2" key="1">
    <citation type="journal article" date="2012" name="Nat. Biotechnol.">
        <title>Reference genome sequence of the model plant Setaria.</title>
        <authorList>
            <person name="Bennetzen J.L."/>
            <person name="Schmutz J."/>
            <person name="Wang H."/>
            <person name="Percifield R."/>
            <person name="Hawkins J."/>
            <person name="Pontaroli A.C."/>
            <person name="Estep M."/>
            <person name="Feng L."/>
            <person name="Vaughn J.N."/>
            <person name="Grimwood J."/>
            <person name="Jenkins J."/>
            <person name="Barry K."/>
            <person name="Lindquist E."/>
            <person name="Hellsten U."/>
            <person name="Deshpande S."/>
            <person name="Wang X."/>
            <person name="Wu X."/>
            <person name="Mitros T."/>
            <person name="Triplett J."/>
            <person name="Yang X."/>
            <person name="Ye C.Y."/>
            <person name="Mauro-Herrera M."/>
            <person name="Wang L."/>
            <person name="Li P."/>
            <person name="Sharma M."/>
            <person name="Sharma R."/>
            <person name="Ronald P.C."/>
            <person name="Panaud O."/>
            <person name="Kellogg E.A."/>
            <person name="Brutnell T.P."/>
            <person name="Doust A.N."/>
            <person name="Tuskan G.A."/>
            <person name="Rokhsar D."/>
            <person name="Devos K.M."/>
        </authorList>
    </citation>
    <scope>NUCLEOTIDE SEQUENCE [LARGE SCALE GENOMIC DNA]</scope>
    <source>
        <strain evidence="2">cv. Yugu1</strain>
    </source>
</reference>
<proteinExistence type="predicted"/>
<dbReference type="Gramene" id="KQL30399">
    <property type="protein sequence ID" value="KQL30399"/>
    <property type="gene ID" value="SETIT_019002mg"/>
</dbReference>
<evidence type="ECO:0000313" key="1">
    <source>
        <dbReference type="EnsemblPlants" id="KQL30399"/>
    </source>
</evidence>
<dbReference type="EnsemblPlants" id="KQL30399">
    <property type="protein sequence ID" value="KQL30399"/>
    <property type="gene ID" value="SETIT_019002mg"/>
</dbReference>
<dbReference type="Proteomes" id="UP000004995">
    <property type="component" value="Unassembled WGS sequence"/>
</dbReference>
<dbReference type="EMBL" id="AGNK02000426">
    <property type="status" value="NOT_ANNOTATED_CDS"/>
    <property type="molecule type" value="Genomic_DNA"/>
</dbReference>
<dbReference type="HOGENOM" id="CLU_2982648_0_0_1"/>